<dbReference type="PANTHER" id="PTHR45138:SF24">
    <property type="entry name" value="DIGUANYLATE CYCLASE DGCC-RELATED"/>
    <property type="match status" value="1"/>
</dbReference>
<gene>
    <name evidence="3" type="ORF">EYC98_15930</name>
</gene>
<organism evidence="3 4">
    <name type="scientific">Candidatus Litorirhabdus singularis</name>
    <dbReference type="NCBI Taxonomy" id="2518993"/>
    <lineage>
        <taxon>Bacteria</taxon>
        <taxon>Pseudomonadati</taxon>
        <taxon>Pseudomonadota</taxon>
        <taxon>Gammaproteobacteria</taxon>
        <taxon>Cellvibrionales</taxon>
        <taxon>Halieaceae</taxon>
        <taxon>Candidatus Litorirhabdus</taxon>
    </lineage>
</organism>
<proteinExistence type="predicted"/>
<dbReference type="InterPro" id="IPR050469">
    <property type="entry name" value="Diguanylate_Cyclase"/>
</dbReference>
<dbReference type="SUPFAM" id="SSF55781">
    <property type="entry name" value="GAF domain-like"/>
    <property type="match status" value="1"/>
</dbReference>
<dbReference type="InterPro" id="IPR029787">
    <property type="entry name" value="Nucleotide_cyclase"/>
</dbReference>
<dbReference type="CDD" id="cd01949">
    <property type="entry name" value="GGDEF"/>
    <property type="match status" value="1"/>
</dbReference>
<dbReference type="EMBL" id="SHNN01000003">
    <property type="protein sequence ID" value="MCX2982353.1"/>
    <property type="molecule type" value="Genomic_DNA"/>
</dbReference>
<name>A0ABT3TJ64_9GAMM</name>
<accession>A0ABT3TJ64</accession>
<dbReference type="InterPro" id="IPR029016">
    <property type="entry name" value="GAF-like_dom_sf"/>
</dbReference>
<dbReference type="SMART" id="SM00065">
    <property type="entry name" value="GAF"/>
    <property type="match status" value="1"/>
</dbReference>
<dbReference type="Gene3D" id="3.30.450.40">
    <property type="match status" value="1"/>
</dbReference>
<evidence type="ECO:0000256" key="1">
    <source>
        <dbReference type="ARBA" id="ARBA00012528"/>
    </source>
</evidence>
<sequence>MQGSDHSSDSGTWTRSSDNLSYRDIDAQMQRFARNVEMNERLSRRLQQYELMLLEAASLAALLDILLRSTRQHFELCGASLTLYDPQHVIAELMPPGLDYGDDLQLVKDTFDMHQRYGVRPEIEVVDVTALADSELPLSANGPATLVLLPLMRDGQLVGSFHWDCDERDAFASSGEREFMAHLAEIIAICLDNCVNAQRLSRLSLLDPVTRTGNNRAFGMELRKEIARAQGHHKPLVLLQVRVDEFADINHTHGHLSGDYVIRSIATQIARMLRATDYIARSGLDQFALLLPACTEAKAQEVAERMRSEIEFMEIDDKRGANLFASLSVGLTCWSPNSYPAVNMEQLAEQINNSALQAMRRASDLGGNRINVVRLTTMMV</sequence>
<dbReference type="Gene3D" id="3.30.70.270">
    <property type="match status" value="1"/>
</dbReference>
<dbReference type="InterPro" id="IPR003018">
    <property type="entry name" value="GAF"/>
</dbReference>
<dbReference type="PANTHER" id="PTHR45138">
    <property type="entry name" value="REGULATORY COMPONENTS OF SENSORY TRANSDUCTION SYSTEM"/>
    <property type="match status" value="1"/>
</dbReference>
<dbReference type="SUPFAM" id="SSF55073">
    <property type="entry name" value="Nucleotide cyclase"/>
    <property type="match status" value="1"/>
</dbReference>
<protein>
    <recommendedName>
        <fullName evidence="1">diguanylate cyclase</fullName>
        <ecNumber evidence="1">2.7.7.65</ecNumber>
    </recommendedName>
</protein>
<dbReference type="Pfam" id="PF00990">
    <property type="entry name" value="GGDEF"/>
    <property type="match status" value="1"/>
</dbReference>
<feature type="domain" description="GGDEF" evidence="2">
    <location>
        <begin position="234"/>
        <end position="375"/>
    </location>
</feature>
<comment type="caution">
    <text evidence="3">The sequence shown here is derived from an EMBL/GenBank/DDBJ whole genome shotgun (WGS) entry which is preliminary data.</text>
</comment>
<dbReference type="EC" id="2.7.7.65" evidence="1"/>
<dbReference type="InterPro" id="IPR000160">
    <property type="entry name" value="GGDEF_dom"/>
</dbReference>
<dbReference type="Pfam" id="PF01590">
    <property type="entry name" value="GAF"/>
    <property type="match status" value="1"/>
</dbReference>
<evidence type="ECO:0000259" key="2">
    <source>
        <dbReference type="PROSITE" id="PS50887"/>
    </source>
</evidence>
<reference evidence="3" key="1">
    <citation type="submission" date="2019-02" db="EMBL/GenBank/DDBJ databases">
        <authorList>
            <person name="Li S.-H."/>
        </authorList>
    </citation>
    <scope>NUCLEOTIDE SEQUENCE</scope>
    <source>
        <strain evidence="3">IMCC14734</strain>
    </source>
</reference>
<evidence type="ECO:0000313" key="3">
    <source>
        <dbReference type="EMBL" id="MCX2982353.1"/>
    </source>
</evidence>
<keyword evidence="4" id="KW-1185">Reference proteome</keyword>
<dbReference type="PROSITE" id="PS50887">
    <property type="entry name" value="GGDEF"/>
    <property type="match status" value="1"/>
</dbReference>
<evidence type="ECO:0000313" key="4">
    <source>
        <dbReference type="Proteomes" id="UP001143362"/>
    </source>
</evidence>
<dbReference type="NCBIfam" id="TIGR00254">
    <property type="entry name" value="GGDEF"/>
    <property type="match status" value="1"/>
</dbReference>
<dbReference type="Proteomes" id="UP001143362">
    <property type="component" value="Unassembled WGS sequence"/>
</dbReference>
<dbReference type="InterPro" id="IPR043128">
    <property type="entry name" value="Rev_trsase/Diguanyl_cyclase"/>
</dbReference>
<dbReference type="RefSeq" id="WP_279246378.1">
    <property type="nucleotide sequence ID" value="NZ_SHNN01000003.1"/>
</dbReference>
<dbReference type="SMART" id="SM00267">
    <property type="entry name" value="GGDEF"/>
    <property type="match status" value="1"/>
</dbReference>